<keyword evidence="4" id="KW-1185">Reference proteome</keyword>
<dbReference type="AlphaFoldDB" id="A0A227KDS9"/>
<protein>
    <recommendedName>
        <fullName evidence="2">YgjP-like metallopeptidase domain-containing protein</fullName>
    </recommendedName>
</protein>
<reference evidence="4" key="1">
    <citation type="submission" date="2017-05" db="EMBL/GenBank/DDBJ databases">
        <title>Improved OligoMM genomes.</title>
        <authorList>
            <person name="Garzetti D."/>
        </authorList>
    </citation>
    <scope>NUCLEOTIDE SEQUENCE [LARGE SCALE GENOMIC DNA]</scope>
    <source>
        <strain evidence="4">YL45</strain>
    </source>
</reference>
<accession>A0A227KDS9</accession>
<dbReference type="RefSeq" id="WP_066594071.1">
    <property type="nucleotide sequence ID" value="NZ_CAJTBZ010000003.1"/>
</dbReference>
<dbReference type="CDD" id="cd07344">
    <property type="entry name" value="M48_yhfN_like"/>
    <property type="match status" value="1"/>
</dbReference>
<dbReference type="Pfam" id="PF01863">
    <property type="entry name" value="YgjP-like"/>
    <property type="match status" value="1"/>
</dbReference>
<name>A0A227KDS9_9BURK</name>
<evidence type="ECO:0000313" key="4">
    <source>
        <dbReference type="Proteomes" id="UP000214610"/>
    </source>
</evidence>
<feature type="domain" description="YgjP-like metallopeptidase" evidence="2">
    <location>
        <begin position="110"/>
        <end position="323"/>
    </location>
</feature>
<dbReference type="InterPro" id="IPR053136">
    <property type="entry name" value="UTP_pyrophosphatase-like"/>
</dbReference>
<dbReference type="PANTHER" id="PTHR30399:SF1">
    <property type="entry name" value="UTP PYROPHOSPHATASE"/>
    <property type="match status" value="1"/>
</dbReference>
<evidence type="ECO:0000256" key="1">
    <source>
        <dbReference type="SAM" id="MobiDB-lite"/>
    </source>
</evidence>
<dbReference type="EMBL" id="NHMP01000008">
    <property type="protein sequence ID" value="OXE45599.1"/>
    <property type="molecule type" value="Genomic_DNA"/>
</dbReference>
<gene>
    <name evidence="3" type="ORF">ADH67_10620</name>
</gene>
<dbReference type="InterPro" id="IPR002725">
    <property type="entry name" value="YgjP-like_metallopeptidase"/>
</dbReference>
<comment type="caution">
    <text evidence="3">The sequence shown here is derived from an EMBL/GenBank/DDBJ whole genome shotgun (WGS) entry which is preliminary data.</text>
</comment>
<evidence type="ECO:0000313" key="3">
    <source>
        <dbReference type="EMBL" id="OXE45599.1"/>
    </source>
</evidence>
<dbReference type="Gene3D" id="3.30.2010.10">
    <property type="entry name" value="Metalloproteases ('zincins'), catalytic domain"/>
    <property type="match status" value="1"/>
</dbReference>
<evidence type="ECO:0000259" key="2">
    <source>
        <dbReference type="Pfam" id="PF01863"/>
    </source>
</evidence>
<sequence length="332" mass="39028">MSDISDLIDKDLLNPKKLLKFWNELREEQKFWNLFDAFKDGKIDLTEEEALWEDLHTGMSGEPLSPRPGRPEPGQKRKVQPKKKVQNGYKRTILLNGQPLEYILKRSTRKTIGLVISEGVLTVKAPHYEPILWIEKVIEGHSAWIEKNLCKAPNKKYERIREPWLSAWENKCIKVVGIQEPVRIEISAKKVRKSFDESTNTFYFFSTEEVDQAIFYKAALEFVKYWARIYLTDLTHKTAEKDAYFKERLKKVKLSSAETRWGSCSCLGNVNLNWRLVLTEESLCEYVIIHELCHLYYLDHSPSFWNKVLEKCPDAMERRAKLRTFHICDPVK</sequence>
<dbReference type="GeneID" id="78362060"/>
<feature type="region of interest" description="Disordered" evidence="1">
    <location>
        <begin position="57"/>
        <end position="85"/>
    </location>
</feature>
<organism evidence="3 4">
    <name type="scientific">Turicimonas muris</name>
    <dbReference type="NCBI Taxonomy" id="1796652"/>
    <lineage>
        <taxon>Bacteria</taxon>
        <taxon>Pseudomonadati</taxon>
        <taxon>Pseudomonadota</taxon>
        <taxon>Betaproteobacteria</taxon>
        <taxon>Burkholderiales</taxon>
        <taxon>Sutterellaceae</taxon>
        <taxon>Turicimonas</taxon>
    </lineage>
</organism>
<feature type="compositionally biased region" description="Basic residues" evidence="1">
    <location>
        <begin position="76"/>
        <end position="85"/>
    </location>
</feature>
<dbReference type="Proteomes" id="UP000214610">
    <property type="component" value="Unassembled WGS sequence"/>
</dbReference>
<proteinExistence type="predicted"/>
<dbReference type="PANTHER" id="PTHR30399">
    <property type="entry name" value="UNCHARACTERIZED PROTEIN YGJP"/>
    <property type="match status" value="1"/>
</dbReference>